<dbReference type="CDD" id="cd00063">
    <property type="entry name" value="FN3"/>
    <property type="match status" value="1"/>
</dbReference>
<keyword evidence="4" id="KW-1185">Reference proteome</keyword>
<gene>
    <name evidence="3" type="ORF">PaecuDRAFT_0966</name>
</gene>
<dbReference type="eggNOG" id="COG3055">
    <property type="taxonomic scope" value="Bacteria"/>
</dbReference>
<evidence type="ECO:0000313" key="3">
    <source>
        <dbReference type="EMBL" id="EFM12286.1"/>
    </source>
</evidence>
<keyword evidence="2" id="KW-0677">Repeat</keyword>
<dbReference type="InterPro" id="IPR015915">
    <property type="entry name" value="Kelch-typ_b-propeller"/>
</dbReference>
<dbReference type="Proteomes" id="UP000005387">
    <property type="component" value="Unassembled WGS sequence"/>
</dbReference>
<dbReference type="PANTHER" id="PTHR46093:SF18">
    <property type="entry name" value="FIBRONECTIN TYPE-III DOMAIN-CONTAINING PROTEIN"/>
    <property type="match status" value="1"/>
</dbReference>
<dbReference type="InterPro" id="IPR013783">
    <property type="entry name" value="Ig-like_fold"/>
</dbReference>
<keyword evidence="1" id="KW-0880">Kelch repeat</keyword>
<dbReference type="PANTHER" id="PTHR46093">
    <property type="entry name" value="ACYL-COA-BINDING DOMAIN-CONTAINING PROTEIN 5"/>
    <property type="match status" value="1"/>
</dbReference>
<evidence type="ECO:0000256" key="2">
    <source>
        <dbReference type="ARBA" id="ARBA00022737"/>
    </source>
</evidence>
<dbReference type="OrthoDB" id="1078890at2"/>
<dbReference type="InterPro" id="IPR011043">
    <property type="entry name" value="Gal_Oxase/kelch_b-propeller"/>
</dbReference>
<organism evidence="3 4">
    <name type="scientific">Paenibacillus curdlanolyticus YK9</name>
    <dbReference type="NCBI Taxonomy" id="717606"/>
    <lineage>
        <taxon>Bacteria</taxon>
        <taxon>Bacillati</taxon>
        <taxon>Bacillota</taxon>
        <taxon>Bacilli</taxon>
        <taxon>Bacillales</taxon>
        <taxon>Paenibacillaceae</taxon>
        <taxon>Paenibacillus</taxon>
    </lineage>
</organism>
<dbReference type="EMBL" id="AEDD01000002">
    <property type="protein sequence ID" value="EFM12286.1"/>
    <property type="molecule type" value="Genomic_DNA"/>
</dbReference>
<accession>E0I5P4</accession>
<proteinExistence type="predicted"/>
<sequence length="697" mass="75522">MTDAQVTVDNVVLSSAYQAWMLRLAFPTASAVEIAQEIKSIYSVLTAAQVAQWIKYGAPTPVFPDMSALDIGTLLLQPSLYPDTTADQMQLALQSVGFDVNEVQDAIIQLYVPPKIVIDPPTGLTVSCDYSSGALSASWQAAVLPAPLQGKEAVYNVALFTVQDQQTAICNVTNVTGTSSLLSLSGGQPLVSNQQYVARIQTVVDSLQSEWSAASAPVTYVMIAAPQQFDMLVGDSSTIILHWTPLNGAADMNFIALDAQNDMPLTPQPPFYFGGGGNQVKVDLRSISPDVITKFQIRGLFKLPTSDVLLPGPWSNAVTFARSPGKPQNLSCALNNNQFDVTWQMNSLGITSYIVSLLDASSALVWEQQTNKQSLSISIDAVPANAKQLQVAASSYKVRGESAQIPFNRQSAGWYQAAAQTQLRSMNIPVALSNNGKMWAYAGQYQNSVYSSSDGVSWTCVTREAPWAGRRSSAGVSFMGAIWLFGGDTVNGDANDVWVSPDGVNWKCATPNAPWGPRNGLCAVVFQNRMWVFGGRDHQGNTYNDVWASDNGAHWELITPQAGWSPRDAAAAVVYQNQIYMIGGSRSGSSLQEVWSTDNGRDWKPLANGNVPWLSRFDSKAVVLGTNLYLIGGTNSQVRGLSDMWVTQDGSRWEAVTQQAPWGARIQQGVTVFHDRIYLLGGAVNLISDSSVWYYTQ</sequence>
<dbReference type="STRING" id="717606.PaecuDRAFT_0966"/>
<dbReference type="Gene3D" id="2.60.40.10">
    <property type="entry name" value="Immunoglobulins"/>
    <property type="match status" value="1"/>
</dbReference>
<evidence type="ECO:0000313" key="4">
    <source>
        <dbReference type="Proteomes" id="UP000005387"/>
    </source>
</evidence>
<dbReference type="InterPro" id="IPR003961">
    <property type="entry name" value="FN3_dom"/>
</dbReference>
<dbReference type="RefSeq" id="WP_006036981.1">
    <property type="nucleotide sequence ID" value="NZ_AEDD01000002.1"/>
</dbReference>
<dbReference type="SUPFAM" id="SSF49265">
    <property type="entry name" value="Fibronectin type III"/>
    <property type="match status" value="1"/>
</dbReference>
<dbReference type="AlphaFoldDB" id="E0I5P4"/>
<dbReference type="Pfam" id="PF24681">
    <property type="entry name" value="Kelch_KLHDC2_KLHL20_DRC7"/>
    <property type="match status" value="1"/>
</dbReference>
<name>E0I5P4_9BACL</name>
<evidence type="ECO:0000256" key="1">
    <source>
        <dbReference type="ARBA" id="ARBA00022441"/>
    </source>
</evidence>
<dbReference type="Gene3D" id="2.120.10.80">
    <property type="entry name" value="Kelch-type beta propeller"/>
    <property type="match status" value="2"/>
</dbReference>
<dbReference type="SUPFAM" id="SSF50965">
    <property type="entry name" value="Galactose oxidase, central domain"/>
    <property type="match status" value="2"/>
</dbReference>
<protein>
    <submittedName>
        <fullName evidence="3">Kelch repeat-containing protein</fullName>
    </submittedName>
</protein>
<dbReference type="InterPro" id="IPR036116">
    <property type="entry name" value="FN3_sf"/>
</dbReference>
<reference evidence="3 4" key="1">
    <citation type="submission" date="2010-07" db="EMBL/GenBank/DDBJ databases">
        <title>The draft genome of Paenibacillus curdlanolyticus YK9.</title>
        <authorList>
            <consortium name="US DOE Joint Genome Institute (JGI-PGF)"/>
            <person name="Lucas S."/>
            <person name="Copeland A."/>
            <person name="Lapidus A."/>
            <person name="Cheng J.-F."/>
            <person name="Bruce D."/>
            <person name="Goodwin L."/>
            <person name="Pitluck S."/>
            <person name="Land M.L."/>
            <person name="Hauser L."/>
            <person name="Chang Y.-J."/>
            <person name="Jeffries C."/>
            <person name="Anderson I.J."/>
            <person name="Johnson E."/>
            <person name="Loganathan U."/>
            <person name="Mulhopadhyay B."/>
            <person name="Kyrpides N."/>
            <person name="Woyke T.J."/>
        </authorList>
    </citation>
    <scope>NUCLEOTIDE SEQUENCE [LARGE SCALE GENOMIC DNA]</scope>
    <source>
        <strain evidence="3 4">YK9</strain>
    </source>
</reference>